<sequence>MSRPQRMSLAEKHETILALQQHRINTLTGLRHVEKAFAALNTPDVSEPMTAAWTYYVSSNNLLTELRGLTRNYPFSSYCVDEAKRRVYADPESNRSWNLCWLVLQKIKDDKLIGYYAQYQASQPATWGGHKPTDEHVKQLTGVLVREWKGALEQMLRYWEEPPTQ</sequence>
<gene>
    <name evidence="1" type="ORF">BU25DRAFT_456712</name>
</gene>
<accession>A0ACB6S7U2</accession>
<organism evidence="1 2">
    <name type="scientific">Macroventuria anomochaeta</name>
    <dbReference type="NCBI Taxonomy" id="301207"/>
    <lineage>
        <taxon>Eukaryota</taxon>
        <taxon>Fungi</taxon>
        <taxon>Dikarya</taxon>
        <taxon>Ascomycota</taxon>
        <taxon>Pezizomycotina</taxon>
        <taxon>Dothideomycetes</taxon>
        <taxon>Pleosporomycetidae</taxon>
        <taxon>Pleosporales</taxon>
        <taxon>Pleosporineae</taxon>
        <taxon>Didymellaceae</taxon>
        <taxon>Macroventuria</taxon>
    </lineage>
</organism>
<dbReference type="EMBL" id="MU006709">
    <property type="protein sequence ID" value="KAF2629635.1"/>
    <property type="molecule type" value="Genomic_DNA"/>
</dbReference>
<reference evidence="1" key="1">
    <citation type="journal article" date="2020" name="Stud. Mycol.">
        <title>101 Dothideomycetes genomes: a test case for predicting lifestyles and emergence of pathogens.</title>
        <authorList>
            <person name="Haridas S."/>
            <person name="Albert R."/>
            <person name="Binder M."/>
            <person name="Bloem J."/>
            <person name="Labutti K."/>
            <person name="Salamov A."/>
            <person name="Andreopoulos B."/>
            <person name="Baker S."/>
            <person name="Barry K."/>
            <person name="Bills G."/>
            <person name="Bluhm B."/>
            <person name="Cannon C."/>
            <person name="Castanera R."/>
            <person name="Culley D."/>
            <person name="Daum C."/>
            <person name="Ezra D."/>
            <person name="Gonzalez J."/>
            <person name="Henrissat B."/>
            <person name="Kuo A."/>
            <person name="Liang C."/>
            <person name="Lipzen A."/>
            <person name="Lutzoni F."/>
            <person name="Magnuson J."/>
            <person name="Mondo S."/>
            <person name="Nolan M."/>
            <person name="Ohm R."/>
            <person name="Pangilinan J."/>
            <person name="Park H.-J."/>
            <person name="Ramirez L."/>
            <person name="Alfaro M."/>
            <person name="Sun H."/>
            <person name="Tritt A."/>
            <person name="Yoshinaga Y."/>
            <person name="Zwiers L.-H."/>
            <person name="Turgeon B."/>
            <person name="Goodwin S."/>
            <person name="Spatafora J."/>
            <person name="Crous P."/>
            <person name="Grigoriev I."/>
        </authorList>
    </citation>
    <scope>NUCLEOTIDE SEQUENCE</scope>
    <source>
        <strain evidence="1">CBS 525.71</strain>
    </source>
</reference>
<dbReference type="Proteomes" id="UP000799754">
    <property type="component" value="Unassembled WGS sequence"/>
</dbReference>
<name>A0ACB6S7U2_9PLEO</name>
<comment type="caution">
    <text evidence="1">The sequence shown here is derived from an EMBL/GenBank/DDBJ whole genome shotgun (WGS) entry which is preliminary data.</text>
</comment>
<evidence type="ECO:0000313" key="1">
    <source>
        <dbReference type="EMBL" id="KAF2629635.1"/>
    </source>
</evidence>
<protein>
    <submittedName>
        <fullName evidence="1">Uncharacterized protein</fullName>
    </submittedName>
</protein>
<keyword evidence="2" id="KW-1185">Reference proteome</keyword>
<evidence type="ECO:0000313" key="2">
    <source>
        <dbReference type="Proteomes" id="UP000799754"/>
    </source>
</evidence>
<proteinExistence type="predicted"/>